<feature type="compositionally biased region" description="Polar residues" evidence="1">
    <location>
        <begin position="14"/>
        <end position="53"/>
    </location>
</feature>
<protein>
    <recommendedName>
        <fullName evidence="2">Reverse transcriptase Ty1/copia-type domain-containing protein</fullName>
    </recommendedName>
</protein>
<dbReference type="InterPro" id="IPR043502">
    <property type="entry name" value="DNA/RNA_pol_sf"/>
</dbReference>
<feature type="compositionally biased region" description="Basic and acidic residues" evidence="1">
    <location>
        <begin position="1"/>
        <end position="11"/>
    </location>
</feature>
<dbReference type="PANTHER" id="PTHR43383:SF2">
    <property type="entry name" value="AMIDOHYDROLASE 2 FAMILY PROTEIN"/>
    <property type="match status" value="1"/>
</dbReference>
<dbReference type="AlphaFoldDB" id="A0A8T3C664"/>
<organism evidence="3 4">
    <name type="scientific">Dendrobium nobile</name>
    <name type="common">Orchid</name>
    <dbReference type="NCBI Taxonomy" id="94219"/>
    <lineage>
        <taxon>Eukaryota</taxon>
        <taxon>Viridiplantae</taxon>
        <taxon>Streptophyta</taxon>
        <taxon>Embryophyta</taxon>
        <taxon>Tracheophyta</taxon>
        <taxon>Spermatophyta</taxon>
        <taxon>Magnoliopsida</taxon>
        <taxon>Liliopsida</taxon>
        <taxon>Asparagales</taxon>
        <taxon>Orchidaceae</taxon>
        <taxon>Epidendroideae</taxon>
        <taxon>Malaxideae</taxon>
        <taxon>Dendrobiinae</taxon>
        <taxon>Dendrobium</taxon>
    </lineage>
</organism>
<evidence type="ECO:0000256" key="1">
    <source>
        <dbReference type="SAM" id="MobiDB-lite"/>
    </source>
</evidence>
<evidence type="ECO:0000313" key="4">
    <source>
        <dbReference type="Proteomes" id="UP000829196"/>
    </source>
</evidence>
<dbReference type="PANTHER" id="PTHR43383">
    <property type="entry name" value="NODULIN 6"/>
    <property type="match status" value="1"/>
</dbReference>
<dbReference type="Pfam" id="PF07727">
    <property type="entry name" value="RVT_2"/>
    <property type="match status" value="1"/>
</dbReference>
<sequence length="360" mass="40457">MSRHTSFDEHTFPFSDQNKPLSTPAPTSQPSTFTLLPTSLASSKFTSHSNLPSTRRDSILPPADQNVPAPLHTIQEATINPSQPPPPSTTTAKVSCHPMITRRKTGSLKQQVRLNLQHLISNAQQAADPTSYTEAVKHSHWRHAMASEFFALQTQGTWTLVEQPNTASIIGCKWTYRTKYNSDGSIARYKARLVALGNHQEHGIDYHETFSPVAKLPTIQILLTVALHNNWPVQQLDVANAFLHGNLQETVYMAQPKGFEDSIHPHYVCNLNKAIYGLKQAPRQWYNTFTSYLISLGFKHSKSDPSLLILQQKRATIYLLVYVDDILLTGDNSAAITELLDKLNIKFAMKTFRGQRINIY</sequence>
<dbReference type="SUPFAM" id="SSF56672">
    <property type="entry name" value="DNA/RNA polymerases"/>
    <property type="match status" value="1"/>
</dbReference>
<reference evidence="3" key="1">
    <citation type="journal article" date="2022" name="Front. Genet.">
        <title>Chromosome-Scale Assembly of the Dendrobium nobile Genome Provides Insights Into the Molecular Mechanism of the Biosynthesis of the Medicinal Active Ingredient of Dendrobium.</title>
        <authorList>
            <person name="Xu Q."/>
            <person name="Niu S.-C."/>
            <person name="Li K.-L."/>
            <person name="Zheng P.-J."/>
            <person name="Zhang X.-J."/>
            <person name="Jia Y."/>
            <person name="Liu Y."/>
            <person name="Niu Y.-X."/>
            <person name="Yu L.-H."/>
            <person name="Chen D.-F."/>
            <person name="Zhang G.-Q."/>
        </authorList>
    </citation>
    <scope>NUCLEOTIDE SEQUENCE</scope>
    <source>
        <tissue evidence="3">Leaf</tissue>
    </source>
</reference>
<keyword evidence="4" id="KW-1185">Reference proteome</keyword>
<name>A0A8T3C664_DENNO</name>
<feature type="region of interest" description="Disordered" evidence="1">
    <location>
        <begin position="1"/>
        <end position="67"/>
    </location>
</feature>
<proteinExistence type="predicted"/>
<accession>A0A8T3C664</accession>
<evidence type="ECO:0000313" key="3">
    <source>
        <dbReference type="EMBL" id="KAI0525207.1"/>
    </source>
</evidence>
<evidence type="ECO:0000259" key="2">
    <source>
        <dbReference type="Pfam" id="PF07727"/>
    </source>
</evidence>
<dbReference type="OrthoDB" id="3059190at2759"/>
<dbReference type="InterPro" id="IPR013103">
    <property type="entry name" value="RVT_2"/>
</dbReference>
<dbReference type="Proteomes" id="UP000829196">
    <property type="component" value="Unassembled WGS sequence"/>
</dbReference>
<comment type="caution">
    <text evidence="3">The sequence shown here is derived from an EMBL/GenBank/DDBJ whole genome shotgun (WGS) entry which is preliminary data.</text>
</comment>
<gene>
    <name evidence="3" type="ORF">KFK09_004599</name>
</gene>
<dbReference type="EMBL" id="JAGYWB010000004">
    <property type="protein sequence ID" value="KAI0525207.1"/>
    <property type="molecule type" value="Genomic_DNA"/>
</dbReference>
<feature type="domain" description="Reverse transcriptase Ty1/copia-type" evidence="2">
    <location>
        <begin position="157"/>
        <end position="352"/>
    </location>
</feature>